<organism evidence="1">
    <name type="scientific">Sesamum latifolium</name>
    <dbReference type="NCBI Taxonomy" id="2727402"/>
    <lineage>
        <taxon>Eukaryota</taxon>
        <taxon>Viridiplantae</taxon>
        <taxon>Streptophyta</taxon>
        <taxon>Embryophyta</taxon>
        <taxon>Tracheophyta</taxon>
        <taxon>Spermatophyta</taxon>
        <taxon>Magnoliopsida</taxon>
        <taxon>eudicotyledons</taxon>
        <taxon>Gunneridae</taxon>
        <taxon>Pentapetalae</taxon>
        <taxon>asterids</taxon>
        <taxon>lamiids</taxon>
        <taxon>Lamiales</taxon>
        <taxon>Pedaliaceae</taxon>
        <taxon>Sesamum</taxon>
    </lineage>
</organism>
<gene>
    <name evidence="1" type="ORF">Slati_2117600</name>
</gene>
<comment type="caution">
    <text evidence="1">The sequence shown here is derived from an EMBL/GenBank/DDBJ whole genome shotgun (WGS) entry which is preliminary data.</text>
</comment>
<protein>
    <submittedName>
        <fullName evidence="1">Uncharacterized protein</fullName>
    </submittedName>
</protein>
<proteinExistence type="predicted"/>
<accession>A0AAW2WQ69</accession>
<reference evidence="1" key="1">
    <citation type="submission" date="2020-06" db="EMBL/GenBank/DDBJ databases">
        <authorList>
            <person name="Li T."/>
            <person name="Hu X."/>
            <person name="Zhang T."/>
            <person name="Song X."/>
            <person name="Zhang H."/>
            <person name="Dai N."/>
            <person name="Sheng W."/>
            <person name="Hou X."/>
            <person name="Wei L."/>
        </authorList>
    </citation>
    <scope>NUCLEOTIDE SEQUENCE</scope>
    <source>
        <strain evidence="1">KEN1</strain>
        <tissue evidence="1">Leaf</tissue>
    </source>
</reference>
<evidence type="ECO:0000313" key="1">
    <source>
        <dbReference type="EMBL" id="KAL0443949.1"/>
    </source>
</evidence>
<name>A0AAW2WQ69_9LAMI</name>
<dbReference type="AlphaFoldDB" id="A0AAW2WQ69"/>
<sequence length="75" mass="8367">MTGSSSSTPTGSNNSSKDMIFSRVRYRDTPDNYSLPTLLLRRFMLCWEDFLGVLLLTATSRCSMSRVGPTQPRTG</sequence>
<reference evidence="1" key="2">
    <citation type="journal article" date="2024" name="Plant">
        <title>Genomic evolution and insights into agronomic trait innovations of Sesamum species.</title>
        <authorList>
            <person name="Miao H."/>
            <person name="Wang L."/>
            <person name="Qu L."/>
            <person name="Liu H."/>
            <person name="Sun Y."/>
            <person name="Le M."/>
            <person name="Wang Q."/>
            <person name="Wei S."/>
            <person name="Zheng Y."/>
            <person name="Lin W."/>
            <person name="Duan Y."/>
            <person name="Cao H."/>
            <person name="Xiong S."/>
            <person name="Wang X."/>
            <person name="Wei L."/>
            <person name="Li C."/>
            <person name="Ma Q."/>
            <person name="Ju M."/>
            <person name="Zhao R."/>
            <person name="Li G."/>
            <person name="Mu C."/>
            <person name="Tian Q."/>
            <person name="Mei H."/>
            <person name="Zhang T."/>
            <person name="Gao T."/>
            <person name="Zhang H."/>
        </authorList>
    </citation>
    <scope>NUCLEOTIDE SEQUENCE</scope>
    <source>
        <strain evidence="1">KEN1</strain>
    </source>
</reference>
<dbReference type="EMBL" id="JACGWN010000007">
    <property type="protein sequence ID" value="KAL0443949.1"/>
    <property type="molecule type" value="Genomic_DNA"/>
</dbReference>